<name>A0ABD1Q1A1_9LAMI</name>
<accession>A0ABD1Q1A1</accession>
<evidence type="ECO:0000256" key="1">
    <source>
        <dbReference type="SAM" id="MobiDB-lite"/>
    </source>
</evidence>
<protein>
    <submittedName>
        <fullName evidence="2">Uncharacterized protein</fullName>
    </submittedName>
</protein>
<dbReference type="AlphaFoldDB" id="A0ABD1Q1A1"/>
<gene>
    <name evidence="2" type="ORF">Fot_50515</name>
</gene>
<dbReference type="Proteomes" id="UP001604277">
    <property type="component" value="Unassembled WGS sequence"/>
</dbReference>
<dbReference type="EMBL" id="JBFOLJ010000016">
    <property type="protein sequence ID" value="KAL2468939.1"/>
    <property type="molecule type" value="Genomic_DNA"/>
</dbReference>
<reference evidence="3" key="1">
    <citation type="submission" date="2024-07" db="EMBL/GenBank/DDBJ databases">
        <title>Two chromosome-level genome assemblies of Korean endemic species Abeliophyllum distichum and Forsythia ovata (Oleaceae).</title>
        <authorList>
            <person name="Jang H."/>
        </authorList>
    </citation>
    <scope>NUCLEOTIDE SEQUENCE [LARGE SCALE GENOMIC DNA]</scope>
</reference>
<feature type="region of interest" description="Disordered" evidence="1">
    <location>
        <begin position="102"/>
        <end position="124"/>
    </location>
</feature>
<proteinExistence type="predicted"/>
<keyword evidence="3" id="KW-1185">Reference proteome</keyword>
<sequence length="124" mass="14171">MKLQVPITRAHPSIYNPPSQGVSDTGGLRLRDFPYQNKPKNISQTWASFLQLFSTGVESFTTAVFRGRIIIHLDYNPNGIAVPNTHEHTHKQMTRIQNKTVESKNHRNSHNSKNYVITMNSKNQ</sequence>
<comment type="caution">
    <text evidence="2">The sequence shown here is derived from an EMBL/GenBank/DDBJ whole genome shotgun (WGS) entry which is preliminary data.</text>
</comment>
<evidence type="ECO:0000313" key="3">
    <source>
        <dbReference type="Proteomes" id="UP001604277"/>
    </source>
</evidence>
<organism evidence="2 3">
    <name type="scientific">Forsythia ovata</name>
    <dbReference type="NCBI Taxonomy" id="205694"/>
    <lineage>
        <taxon>Eukaryota</taxon>
        <taxon>Viridiplantae</taxon>
        <taxon>Streptophyta</taxon>
        <taxon>Embryophyta</taxon>
        <taxon>Tracheophyta</taxon>
        <taxon>Spermatophyta</taxon>
        <taxon>Magnoliopsida</taxon>
        <taxon>eudicotyledons</taxon>
        <taxon>Gunneridae</taxon>
        <taxon>Pentapetalae</taxon>
        <taxon>asterids</taxon>
        <taxon>lamiids</taxon>
        <taxon>Lamiales</taxon>
        <taxon>Oleaceae</taxon>
        <taxon>Forsythieae</taxon>
        <taxon>Forsythia</taxon>
    </lineage>
</organism>
<evidence type="ECO:0000313" key="2">
    <source>
        <dbReference type="EMBL" id="KAL2468939.1"/>
    </source>
</evidence>
<feature type="compositionally biased region" description="Polar residues" evidence="1">
    <location>
        <begin position="115"/>
        <end position="124"/>
    </location>
</feature>